<comment type="caution">
    <text evidence="1">The sequence shown here is derived from an EMBL/GenBank/DDBJ whole genome shotgun (WGS) entry which is preliminary data.</text>
</comment>
<accession>A0A841E6S0</accession>
<organism evidence="1 2">
    <name type="scientific">Streptomonospora salina</name>
    <dbReference type="NCBI Taxonomy" id="104205"/>
    <lineage>
        <taxon>Bacteria</taxon>
        <taxon>Bacillati</taxon>
        <taxon>Actinomycetota</taxon>
        <taxon>Actinomycetes</taxon>
        <taxon>Streptosporangiales</taxon>
        <taxon>Nocardiopsidaceae</taxon>
        <taxon>Streptomonospora</taxon>
    </lineage>
</organism>
<dbReference type="RefSeq" id="WP_221457520.1">
    <property type="nucleotide sequence ID" value="NZ_BAABKT010000007.1"/>
</dbReference>
<reference evidence="1 2" key="1">
    <citation type="submission" date="2020-08" db="EMBL/GenBank/DDBJ databases">
        <title>Sequencing the genomes of 1000 actinobacteria strains.</title>
        <authorList>
            <person name="Klenk H.-P."/>
        </authorList>
    </citation>
    <scope>NUCLEOTIDE SEQUENCE [LARGE SCALE GENOMIC DNA]</scope>
    <source>
        <strain evidence="1 2">DSM 44593</strain>
    </source>
</reference>
<proteinExistence type="predicted"/>
<dbReference type="Proteomes" id="UP000578077">
    <property type="component" value="Unassembled WGS sequence"/>
</dbReference>
<dbReference type="EMBL" id="JACHLY010000001">
    <property type="protein sequence ID" value="MBB5998522.1"/>
    <property type="molecule type" value="Genomic_DNA"/>
</dbReference>
<sequence length="76" mass="8052">MTHTLPVCSGKRRVAPEVLRHPAVGALSVVTETGHPDIYEGAAVETVASIEDYEAVLAAGAAHQPRPADRRRPDAL</sequence>
<dbReference type="AlphaFoldDB" id="A0A841E6S0"/>
<gene>
    <name evidence="1" type="ORF">HNR25_002273</name>
</gene>
<protein>
    <submittedName>
        <fullName evidence="1">Uncharacterized protein</fullName>
    </submittedName>
</protein>
<evidence type="ECO:0000313" key="1">
    <source>
        <dbReference type="EMBL" id="MBB5998522.1"/>
    </source>
</evidence>
<keyword evidence="2" id="KW-1185">Reference proteome</keyword>
<name>A0A841E6S0_9ACTN</name>
<evidence type="ECO:0000313" key="2">
    <source>
        <dbReference type="Proteomes" id="UP000578077"/>
    </source>
</evidence>